<dbReference type="EC" id="2.4.-.-" evidence="2"/>
<dbReference type="RefSeq" id="WP_323277167.1">
    <property type="nucleotide sequence ID" value="NZ_JAYGGQ010000001.1"/>
</dbReference>
<keyword evidence="2" id="KW-0328">Glycosyltransferase</keyword>
<evidence type="ECO:0000313" key="3">
    <source>
        <dbReference type="Proteomes" id="UP001304769"/>
    </source>
</evidence>
<sequence>MGFIVGFNRDRDSYQAAIAFAEAGLLDRFVTDYYRGKLPVGLPNLDHRYAPSVPPSKVVASFGAFARQLPYEVKRRFGHALFPSAQVEAALGRTAASVASTMPSSDLFLYSGSALAAFRGPSQGRRILFQYHPSPSYIEKVMRGVDELGDYRPWIAEAEVNNVHMERTHLEEVRLAERVVCASSFTRASLVSVGMPYAAINVVPYGCPEPTSERPPNPSDECRFLFVGQGVQRKGLHLLVEAWRRAGLRKASLTVVAQRIDPAIESLAAGVPRLDLRGRVGRDELKGLLAACDTFVLPSLVEGFGLVLGEALASGARLIGSGSTGLVDMGLPPEIGSVIPAGTVDPLADALRSAAESYDPARPYRDLALAEARRLSWASFRAGILAAAHAEGA</sequence>
<dbReference type="Gene3D" id="3.40.50.2000">
    <property type="entry name" value="Glycogen Phosphorylase B"/>
    <property type="match status" value="2"/>
</dbReference>
<accession>A0ABU5T1N2</accession>
<evidence type="ECO:0000313" key="2">
    <source>
        <dbReference type="EMBL" id="MEA5453404.1"/>
    </source>
</evidence>
<gene>
    <name evidence="2" type="ORF">SPF06_01590</name>
</gene>
<comment type="caution">
    <text evidence="2">The sequence shown here is derived from an EMBL/GenBank/DDBJ whole genome shotgun (WGS) entry which is preliminary data.</text>
</comment>
<dbReference type="CDD" id="cd03801">
    <property type="entry name" value="GT4_PimA-like"/>
    <property type="match status" value="1"/>
</dbReference>
<protein>
    <submittedName>
        <fullName evidence="2">Glycosyltransferase family 4 protein</fullName>
        <ecNumber evidence="2">2.4.-.-</ecNumber>
    </submittedName>
</protein>
<keyword evidence="3" id="KW-1185">Reference proteome</keyword>
<dbReference type="Proteomes" id="UP001304769">
    <property type="component" value="Unassembled WGS sequence"/>
</dbReference>
<dbReference type="PANTHER" id="PTHR46401">
    <property type="entry name" value="GLYCOSYLTRANSFERASE WBBK-RELATED"/>
    <property type="match status" value="1"/>
</dbReference>
<reference evidence="2 3" key="1">
    <citation type="submission" date="2023-12" db="EMBL/GenBank/DDBJ databases">
        <title>Sinomonas terricola sp. nov, isolated from litchi orchard soil in Guangdong, PR China.</title>
        <authorList>
            <person name="Jiaxin W."/>
            <person name="Yang Z."/>
            <person name="Honghui Z."/>
        </authorList>
    </citation>
    <scope>NUCLEOTIDE SEQUENCE [LARGE SCALE GENOMIC DNA]</scope>
    <source>
        <strain evidence="2 3">JGH33</strain>
    </source>
</reference>
<dbReference type="SUPFAM" id="SSF53756">
    <property type="entry name" value="UDP-Glycosyltransferase/glycogen phosphorylase"/>
    <property type="match status" value="1"/>
</dbReference>
<organism evidence="2 3">
    <name type="scientific">Sinomonas terricola</name>
    <dbReference type="NCBI Taxonomy" id="3110330"/>
    <lineage>
        <taxon>Bacteria</taxon>
        <taxon>Bacillati</taxon>
        <taxon>Actinomycetota</taxon>
        <taxon>Actinomycetes</taxon>
        <taxon>Micrococcales</taxon>
        <taxon>Micrococcaceae</taxon>
        <taxon>Sinomonas</taxon>
    </lineage>
</organism>
<proteinExistence type="predicted"/>
<name>A0ABU5T1N2_9MICC</name>
<keyword evidence="1 2" id="KW-0808">Transferase</keyword>
<evidence type="ECO:0000256" key="1">
    <source>
        <dbReference type="ARBA" id="ARBA00022679"/>
    </source>
</evidence>
<dbReference type="Pfam" id="PF13692">
    <property type="entry name" value="Glyco_trans_1_4"/>
    <property type="match status" value="1"/>
</dbReference>
<dbReference type="EMBL" id="JAYGGQ010000001">
    <property type="protein sequence ID" value="MEA5453404.1"/>
    <property type="molecule type" value="Genomic_DNA"/>
</dbReference>
<dbReference type="GO" id="GO:0016757">
    <property type="term" value="F:glycosyltransferase activity"/>
    <property type="evidence" value="ECO:0007669"/>
    <property type="project" value="UniProtKB-KW"/>
</dbReference>
<dbReference type="PANTHER" id="PTHR46401:SF2">
    <property type="entry name" value="GLYCOSYLTRANSFERASE WBBK-RELATED"/>
    <property type="match status" value="1"/>
</dbReference>